<dbReference type="CDD" id="cd03455">
    <property type="entry name" value="SAV4209"/>
    <property type="match status" value="1"/>
</dbReference>
<proteinExistence type="predicted"/>
<dbReference type="Gene3D" id="3.10.129.10">
    <property type="entry name" value="Hotdog Thioesterase"/>
    <property type="match status" value="1"/>
</dbReference>
<dbReference type="InterPro" id="IPR029069">
    <property type="entry name" value="HotDog_dom_sf"/>
</dbReference>
<dbReference type="SUPFAM" id="SSF54637">
    <property type="entry name" value="Thioesterase/thiol ester dehydrase-isomerase"/>
    <property type="match status" value="1"/>
</dbReference>
<accession>A0ABY4MJ85</accession>
<keyword evidence="3" id="KW-1185">Reference proteome</keyword>
<evidence type="ECO:0000256" key="1">
    <source>
        <dbReference type="SAM" id="MobiDB-lite"/>
    </source>
</evidence>
<sequence length="166" mass="17166">MELPVFRCAEAWATTGDELPPLTVPVTRTLIIAGAVASRDYQDVHHDAAAAREKGSPDVFMNILTTNGLVGRYVTDHFGPRCVLRKAAIRLGAPNHPGDTMVVSGTVTAVDGDTAHVRVVGTNGLGRHVTGTVTVGLPEGRSIPEGAGRLEGASSPKVAGLPEGAV</sequence>
<feature type="region of interest" description="Disordered" evidence="1">
    <location>
        <begin position="137"/>
        <end position="166"/>
    </location>
</feature>
<evidence type="ECO:0000313" key="2">
    <source>
        <dbReference type="EMBL" id="UQA97865.1"/>
    </source>
</evidence>
<gene>
    <name evidence="2" type="ORF">K9S39_22025</name>
</gene>
<reference evidence="2" key="1">
    <citation type="submission" date="2021-10" db="EMBL/GenBank/DDBJ databases">
        <title>Streptomyces nigrumlapis sp.nov.,an antimicrobial producing actinobacterium isolated from Black Gobi rocks.</title>
        <authorList>
            <person name="Wen Y."/>
            <person name="Zhang W."/>
            <person name="Liu X.G."/>
        </authorList>
    </citation>
    <scope>NUCLEOTIDE SEQUENCE</scope>
    <source>
        <strain evidence="2">ST13-2-2</strain>
    </source>
</reference>
<name>A0ABY4MJ85_9ACTN</name>
<protein>
    <submittedName>
        <fullName evidence="2">MaoC family dehydratase</fullName>
    </submittedName>
</protein>
<evidence type="ECO:0000313" key="3">
    <source>
        <dbReference type="Proteomes" id="UP000830115"/>
    </source>
</evidence>
<organism evidence="2 3">
    <name type="scientific">Streptomyces halobius</name>
    <dbReference type="NCBI Taxonomy" id="2879846"/>
    <lineage>
        <taxon>Bacteria</taxon>
        <taxon>Bacillati</taxon>
        <taxon>Actinomycetota</taxon>
        <taxon>Actinomycetes</taxon>
        <taxon>Kitasatosporales</taxon>
        <taxon>Streptomycetaceae</taxon>
        <taxon>Streptomyces</taxon>
    </lineage>
</organism>
<dbReference type="Proteomes" id="UP000830115">
    <property type="component" value="Chromosome"/>
</dbReference>
<dbReference type="EMBL" id="CP086322">
    <property type="protein sequence ID" value="UQA97865.1"/>
    <property type="molecule type" value="Genomic_DNA"/>
</dbReference>